<keyword evidence="3" id="KW-1185">Reference proteome</keyword>
<accession>A0A1N7IN69</accession>
<feature type="compositionally biased region" description="Polar residues" evidence="1">
    <location>
        <begin position="26"/>
        <end position="46"/>
    </location>
</feature>
<feature type="region of interest" description="Disordered" evidence="1">
    <location>
        <begin position="1"/>
        <end position="46"/>
    </location>
</feature>
<evidence type="ECO:0000256" key="1">
    <source>
        <dbReference type="SAM" id="MobiDB-lite"/>
    </source>
</evidence>
<protein>
    <submittedName>
        <fullName evidence="2">Uncharacterized protein</fullName>
    </submittedName>
</protein>
<dbReference type="Proteomes" id="UP000186292">
    <property type="component" value="Unassembled WGS sequence"/>
</dbReference>
<evidence type="ECO:0000313" key="3">
    <source>
        <dbReference type="Proteomes" id="UP000186292"/>
    </source>
</evidence>
<sequence length="46" mass="4915">MQRSWNTVIGPALLGDDFAGDEDLTPMNSWNANGSNQNAPVTPQAL</sequence>
<organism evidence="2 3">
    <name type="scientific">Corynebacterium appendicis CIP 107643</name>
    <dbReference type="NCBI Taxonomy" id="1161099"/>
    <lineage>
        <taxon>Bacteria</taxon>
        <taxon>Bacillati</taxon>
        <taxon>Actinomycetota</taxon>
        <taxon>Actinomycetes</taxon>
        <taxon>Mycobacteriales</taxon>
        <taxon>Corynebacteriaceae</taxon>
        <taxon>Corynebacterium</taxon>
    </lineage>
</organism>
<dbReference type="EMBL" id="FTOF01000001">
    <property type="protein sequence ID" value="SIS38514.1"/>
    <property type="molecule type" value="Genomic_DNA"/>
</dbReference>
<reference evidence="3" key="1">
    <citation type="submission" date="2017-01" db="EMBL/GenBank/DDBJ databases">
        <authorList>
            <person name="Varghese N."/>
            <person name="Submissions S."/>
        </authorList>
    </citation>
    <scope>NUCLEOTIDE SEQUENCE [LARGE SCALE GENOMIC DNA]</scope>
    <source>
        <strain evidence="3">DSM 44531</strain>
    </source>
</reference>
<name>A0A1N7IN69_9CORY</name>
<dbReference type="RefSeq" id="WP_159437719.1">
    <property type="nucleotide sequence ID" value="NZ_CP046976.1"/>
</dbReference>
<evidence type="ECO:0000313" key="2">
    <source>
        <dbReference type="EMBL" id="SIS38514.1"/>
    </source>
</evidence>
<gene>
    <name evidence="2" type="ORF">SAMN05444817_10195</name>
</gene>
<proteinExistence type="predicted"/>
<dbReference type="AlphaFoldDB" id="A0A1N7IN69"/>